<protein>
    <submittedName>
        <fullName evidence="2">Type IV pilus assembly protein PilM</fullName>
    </submittedName>
</protein>
<gene>
    <name evidence="2" type="primary">pilM</name>
    <name evidence="2" type="ORF">ER308_19405</name>
</gene>
<proteinExistence type="predicted"/>
<dbReference type="InterPro" id="IPR043129">
    <property type="entry name" value="ATPase_NBD"/>
</dbReference>
<dbReference type="CDD" id="cd24049">
    <property type="entry name" value="ASKHA_NBD_PilM"/>
    <property type="match status" value="1"/>
</dbReference>
<dbReference type="OrthoDB" id="1926201at2"/>
<feature type="domain" description="SHS2" evidence="1">
    <location>
        <begin position="4"/>
        <end position="172"/>
    </location>
</feature>
<dbReference type="PANTHER" id="PTHR32432:SF3">
    <property type="entry name" value="ETHANOLAMINE UTILIZATION PROTEIN EUTJ"/>
    <property type="match status" value="1"/>
</dbReference>
<organism evidence="2 3">
    <name type="scientific">Egibacter rhizosphaerae</name>
    <dbReference type="NCBI Taxonomy" id="1670831"/>
    <lineage>
        <taxon>Bacteria</taxon>
        <taxon>Bacillati</taxon>
        <taxon>Actinomycetota</taxon>
        <taxon>Nitriliruptoria</taxon>
        <taxon>Egibacterales</taxon>
        <taxon>Egibacteraceae</taxon>
        <taxon>Egibacter</taxon>
    </lineage>
</organism>
<dbReference type="KEGG" id="erz:ER308_19405"/>
<evidence type="ECO:0000313" key="2">
    <source>
        <dbReference type="EMBL" id="QBI21522.1"/>
    </source>
</evidence>
<dbReference type="PIRSF" id="PIRSF019169">
    <property type="entry name" value="PilM"/>
    <property type="match status" value="1"/>
</dbReference>
<reference evidence="2 3" key="1">
    <citation type="submission" date="2019-01" db="EMBL/GenBank/DDBJ databases">
        <title>Egibacter rhizosphaerae EGI 80759T.</title>
        <authorList>
            <person name="Chen D.-D."/>
            <person name="Tian Y."/>
            <person name="Jiao J.-Y."/>
            <person name="Zhang X.-T."/>
            <person name="Zhang Y.-G."/>
            <person name="Zhang Y."/>
            <person name="Xiao M."/>
            <person name="Shu W.-S."/>
            <person name="Li W.-J."/>
        </authorList>
    </citation>
    <scope>NUCLEOTIDE SEQUENCE [LARGE SCALE GENOMIC DNA]</scope>
    <source>
        <strain evidence="2 3">EGI 80759</strain>
    </source>
</reference>
<dbReference type="SUPFAM" id="SSF53067">
    <property type="entry name" value="Actin-like ATPase domain"/>
    <property type="match status" value="2"/>
</dbReference>
<dbReference type="SMART" id="SM00842">
    <property type="entry name" value="FtsA"/>
    <property type="match status" value="1"/>
</dbReference>
<dbReference type="Gene3D" id="3.30.1490.300">
    <property type="match status" value="1"/>
</dbReference>
<name>A0A411YJY9_9ACTN</name>
<dbReference type="GO" id="GO:0051301">
    <property type="term" value="P:cell division"/>
    <property type="evidence" value="ECO:0007669"/>
    <property type="project" value="InterPro"/>
</dbReference>
<evidence type="ECO:0000313" key="3">
    <source>
        <dbReference type="Proteomes" id="UP000291469"/>
    </source>
</evidence>
<sequence>MATTIGLDIGSTAVRAAQVSTGRGLPKLERLGQVLLPAGAVRDGEIEDPEAVAEAIRTLWSTYKLKGKKVALGLANQQVVVRQMDLPSLPENELRESLDFQVQDTIPIPTDQAVLDFVVLDEYEGPEGEPLTRILLVAAQRTMVDSLVDVAQRAKLEPTLLDLDAFAVLRSMGGSEFIGGEGAELLIDVGGSVTNLIVHENGRPLFVRILLMGGDDITSTLTASLGLSFEQAEQLKAQHGYHDDPQDDVGTLISERATRFVDEIRGSIDYYHAQVEAIPVRRAMLAGGGSLLPRLADQLSDALGVEVTRGRPTAELETDKAPTAPGELDEAEPFLAVAIGLAMGAAE</sequence>
<dbReference type="Gene3D" id="3.30.420.40">
    <property type="match status" value="2"/>
</dbReference>
<dbReference type="RefSeq" id="WP_131156514.1">
    <property type="nucleotide sequence ID" value="NZ_CP036402.1"/>
</dbReference>
<dbReference type="InterPro" id="IPR050696">
    <property type="entry name" value="FtsA/MreB"/>
</dbReference>
<dbReference type="PANTHER" id="PTHR32432">
    <property type="entry name" value="CELL DIVISION PROTEIN FTSA-RELATED"/>
    <property type="match status" value="1"/>
</dbReference>
<dbReference type="Pfam" id="PF11104">
    <property type="entry name" value="PilM_2"/>
    <property type="match status" value="1"/>
</dbReference>
<dbReference type="AlphaFoldDB" id="A0A411YJY9"/>
<dbReference type="InterPro" id="IPR005883">
    <property type="entry name" value="PilM"/>
</dbReference>
<dbReference type="EMBL" id="CP036402">
    <property type="protein sequence ID" value="QBI21522.1"/>
    <property type="molecule type" value="Genomic_DNA"/>
</dbReference>
<accession>A0A411YJY9</accession>
<keyword evidence="3" id="KW-1185">Reference proteome</keyword>
<dbReference type="NCBIfam" id="TIGR01175">
    <property type="entry name" value="pilM"/>
    <property type="match status" value="1"/>
</dbReference>
<evidence type="ECO:0000259" key="1">
    <source>
        <dbReference type="SMART" id="SM00842"/>
    </source>
</evidence>
<dbReference type="InterPro" id="IPR003494">
    <property type="entry name" value="SHS2_FtsA"/>
</dbReference>
<dbReference type="Proteomes" id="UP000291469">
    <property type="component" value="Chromosome"/>
</dbReference>